<dbReference type="KEGG" id="pais:PFX98_12285"/>
<feature type="transmembrane region" description="Helical" evidence="1">
    <location>
        <begin position="258"/>
        <end position="276"/>
    </location>
</feature>
<dbReference type="Pfam" id="PF13795">
    <property type="entry name" value="HupE_UreJ_2"/>
    <property type="match status" value="1"/>
</dbReference>
<dbReference type="InterPro" id="IPR032809">
    <property type="entry name" value="Put_HupE_UreJ"/>
</dbReference>
<keyword evidence="1" id="KW-0472">Membrane</keyword>
<keyword evidence="4" id="KW-1185">Reference proteome</keyword>
<keyword evidence="2" id="KW-0732">Signal</keyword>
<feature type="transmembrane region" description="Helical" evidence="1">
    <location>
        <begin position="187"/>
        <end position="207"/>
    </location>
</feature>
<feature type="transmembrane region" description="Helical" evidence="1">
    <location>
        <begin position="219"/>
        <end position="246"/>
    </location>
</feature>
<dbReference type="InterPro" id="IPR018247">
    <property type="entry name" value="EF_Hand_1_Ca_BS"/>
</dbReference>
<dbReference type="Proteomes" id="UP001177769">
    <property type="component" value="Chromosome"/>
</dbReference>
<feature type="transmembrane region" description="Helical" evidence="1">
    <location>
        <begin position="314"/>
        <end position="335"/>
    </location>
</feature>
<evidence type="ECO:0000256" key="2">
    <source>
        <dbReference type="SAM" id="SignalP"/>
    </source>
</evidence>
<dbReference type="EMBL" id="CP116346">
    <property type="protein sequence ID" value="WIT14365.1"/>
    <property type="molecule type" value="Genomic_DNA"/>
</dbReference>
<evidence type="ECO:0000313" key="4">
    <source>
        <dbReference type="Proteomes" id="UP001177769"/>
    </source>
</evidence>
<dbReference type="RefSeq" id="WP_285235495.1">
    <property type="nucleotide sequence ID" value="NZ_CP116346.1"/>
</dbReference>
<accession>A0AA95NHP6</accession>
<dbReference type="AlphaFoldDB" id="A0AA95NHP6"/>
<keyword evidence="1" id="KW-1133">Transmembrane helix</keyword>
<reference evidence="3" key="1">
    <citation type="submission" date="2023-01" db="EMBL/GenBank/DDBJ databases">
        <title>Whole genome sequence of Paucibacter sp. S2-9 isolated from pond sediment.</title>
        <authorList>
            <person name="Jung J.Y."/>
        </authorList>
    </citation>
    <scope>NUCLEOTIDE SEQUENCE</scope>
    <source>
        <strain evidence="3">S2-9</strain>
    </source>
</reference>
<evidence type="ECO:0000256" key="1">
    <source>
        <dbReference type="SAM" id="Phobius"/>
    </source>
</evidence>
<keyword evidence="1" id="KW-0812">Transmembrane</keyword>
<feature type="transmembrane region" description="Helical" evidence="1">
    <location>
        <begin position="347"/>
        <end position="365"/>
    </location>
</feature>
<proteinExistence type="predicted"/>
<organism evidence="3 4">
    <name type="scientific">Paucibacter sediminis</name>
    <dbReference type="NCBI Taxonomy" id="3019553"/>
    <lineage>
        <taxon>Bacteria</taxon>
        <taxon>Pseudomonadati</taxon>
        <taxon>Pseudomonadota</taxon>
        <taxon>Betaproteobacteria</taxon>
        <taxon>Burkholderiales</taxon>
        <taxon>Sphaerotilaceae</taxon>
        <taxon>Roseateles</taxon>
    </lineage>
</organism>
<dbReference type="PROSITE" id="PS00018">
    <property type="entry name" value="EF_HAND_1"/>
    <property type="match status" value="1"/>
</dbReference>
<evidence type="ECO:0000313" key="3">
    <source>
        <dbReference type="EMBL" id="WIT14365.1"/>
    </source>
</evidence>
<feature type="signal peptide" evidence="2">
    <location>
        <begin position="1"/>
        <end position="19"/>
    </location>
</feature>
<gene>
    <name evidence="3" type="ORF">PFX98_12285</name>
</gene>
<protein>
    <submittedName>
        <fullName evidence="3">HupE/UreJ family protein</fullName>
    </submittedName>
</protein>
<feature type="chain" id="PRO_5041687738" evidence="2">
    <location>
        <begin position="20"/>
        <end position="376"/>
    </location>
</feature>
<name>A0AA95NHP6_9BURK</name>
<feature type="transmembrane region" description="Helical" evidence="1">
    <location>
        <begin position="283"/>
        <end position="302"/>
    </location>
</feature>
<sequence length="376" mass="40883">MKRALMVSLLLLCAGAAQAHKASDAYLILEADATGLSERVDIALRDLDRELQLDADGNGQLSWGELRARAGEIDQLARQGLDMTLTDADGGRCAPQALAPLQIETRSDGRYAVLQRRWQCRAPAQDLTLSYRLFAASDPTHRGVLILRGPAGAAQTLVLAPDGHATPLRLGAAHSLLSVLRDGVHHIWIGLDHILFLLALLLPAVLVREGNHWRPAKQLRPVLLDVLGVVSAFTLAHSITLALAAFEILSPPSRWVESLIAASVLLATLNNLWPLLLHGRWRLTFAFGLVHGFGFASALRELGLRREALAGPLLMFNLGVELGQLAVVAGFMGLVWGLRRRPGYPRWVLGGGSLLIALLALVWLLERVFDLQLLGR</sequence>